<sequence>MAHTGVSGSDSKILNAAVGPCDAEDGVFSDYERGDDGV</sequence>
<gene>
    <name evidence="1" type="ORF">PC129_g17468</name>
</gene>
<evidence type="ECO:0000313" key="2">
    <source>
        <dbReference type="Proteomes" id="UP000760860"/>
    </source>
</evidence>
<accession>A0A8T1HJQ7</accession>
<dbReference type="EMBL" id="RCMV01000942">
    <property type="protein sequence ID" value="KAG3211552.1"/>
    <property type="molecule type" value="Genomic_DNA"/>
</dbReference>
<evidence type="ECO:0000313" key="1">
    <source>
        <dbReference type="EMBL" id="KAG3211552.1"/>
    </source>
</evidence>
<organism evidence="1 2">
    <name type="scientific">Phytophthora cactorum</name>
    <dbReference type="NCBI Taxonomy" id="29920"/>
    <lineage>
        <taxon>Eukaryota</taxon>
        <taxon>Sar</taxon>
        <taxon>Stramenopiles</taxon>
        <taxon>Oomycota</taxon>
        <taxon>Peronosporomycetes</taxon>
        <taxon>Peronosporales</taxon>
        <taxon>Peronosporaceae</taxon>
        <taxon>Phytophthora</taxon>
    </lineage>
</organism>
<protein>
    <submittedName>
        <fullName evidence="1">Uncharacterized protein</fullName>
    </submittedName>
</protein>
<name>A0A8T1HJQ7_9STRA</name>
<comment type="caution">
    <text evidence="1">The sequence shown here is derived from an EMBL/GenBank/DDBJ whole genome shotgun (WGS) entry which is preliminary data.</text>
</comment>
<proteinExistence type="predicted"/>
<reference evidence="1" key="1">
    <citation type="submission" date="2018-05" db="EMBL/GenBank/DDBJ databases">
        <title>Effector identification in a new, highly contiguous assembly of the strawberry crown rot pathogen Phytophthora cactorum.</title>
        <authorList>
            <person name="Armitage A.D."/>
            <person name="Nellist C.F."/>
            <person name="Bates H."/>
            <person name="Vickerstaff R.J."/>
            <person name="Harrison R.J."/>
        </authorList>
    </citation>
    <scope>NUCLEOTIDE SEQUENCE</scope>
    <source>
        <strain evidence="1">P421</strain>
    </source>
</reference>
<dbReference type="AlphaFoldDB" id="A0A8T1HJQ7"/>
<dbReference type="Proteomes" id="UP000760860">
    <property type="component" value="Unassembled WGS sequence"/>
</dbReference>